<protein>
    <recommendedName>
        <fullName evidence="4">Major facilitator superfamily (MFS) profile domain-containing protein</fullName>
    </recommendedName>
</protein>
<feature type="transmembrane region" description="Helical" evidence="1">
    <location>
        <begin position="62"/>
        <end position="81"/>
    </location>
</feature>
<keyword evidence="1" id="KW-0812">Transmembrane</keyword>
<organism evidence="2 3">
    <name type="scientific">Cellulomonas septica</name>
    <dbReference type="NCBI Taxonomy" id="285080"/>
    <lineage>
        <taxon>Bacteria</taxon>
        <taxon>Bacillati</taxon>
        <taxon>Actinomycetota</taxon>
        <taxon>Actinomycetes</taxon>
        <taxon>Micrococcales</taxon>
        <taxon>Cellulomonadaceae</taxon>
        <taxon>Cellulomonas</taxon>
    </lineage>
</organism>
<dbReference type="RefSeq" id="WP_210728615.1">
    <property type="nucleotide sequence ID" value="NZ_JAAXOY010000448.1"/>
</dbReference>
<keyword evidence="3" id="KW-1185">Reference proteome</keyword>
<comment type="caution">
    <text evidence="2">The sequence shown here is derived from an EMBL/GenBank/DDBJ whole genome shotgun (WGS) entry which is preliminary data.</text>
</comment>
<dbReference type="EMBL" id="JAAXOY010000448">
    <property type="protein sequence ID" value="NKY40748.1"/>
    <property type="molecule type" value="Genomic_DNA"/>
</dbReference>
<dbReference type="Proteomes" id="UP000777774">
    <property type="component" value="Unassembled WGS sequence"/>
</dbReference>
<name>A0ABX1K2F1_9CELL</name>
<evidence type="ECO:0000313" key="2">
    <source>
        <dbReference type="EMBL" id="NKY40748.1"/>
    </source>
</evidence>
<evidence type="ECO:0000256" key="1">
    <source>
        <dbReference type="SAM" id="Phobius"/>
    </source>
</evidence>
<feature type="non-terminal residue" evidence="2">
    <location>
        <position position="112"/>
    </location>
</feature>
<keyword evidence="1" id="KW-1133">Transmembrane helix</keyword>
<accession>A0ABX1K2F1</accession>
<proteinExistence type="predicted"/>
<evidence type="ECO:0008006" key="4">
    <source>
        <dbReference type="Google" id="ProtNLM"/>
    </source>
</evidence>
<gene>
    <name evidence="2" type="ORF">HGA02_14790</name>
</gene>
<feature type="transmembrane region" description="Helical" evidence="1">
    <location>
        <begin position="34"/>
        <end position="56"/>
    </location>
</feature>
<reference evidence="2 3" key="1">
    <citation type="submission" date="2020-04" db="EMBL/GenBank/DDBJ databases">
        <title>MicrobeNet Type strains.</title>
        <authorList>
            <person name="Nicholson A.C."/>
        </authorList>
    </citation>
    <scope>NUCLEOTIDE SEQUENCE [LARGE SCALE GENOMIC DNA]</scope>
    <source>
        <strain evidence="2 3">ATCC BAA-787</strain>
    </source>
</reference>
<keyword evidence="1" id="KW-0472">Membrane</keyword>
<evidence type="ECO:0000313" key="3">
    <source>
        <dbReference type="Proteomes" id="UP000777774"/>
    </source>
</evidence>
<sequence length="112" mass="11078">MTWMAAAVTAVATVGVFWGPGLVVLRAWGWRHGVVAAVAVAPSVTLGVLGATAVVTEGVVPWGAPVAVVAVALVAAGGLLVRRTGRPAAVPVPWWTAVRTGPAALLVAVVAG</sequence>
<feature type="transmembrane region" description="Helical" evidence="1">
    <location>
        <begin position="6"/>
        <end position="27"/>
    </location>
</feature>